<sequence length="147" mass="16755">MWSLLKRLFVGPPAPPDPYAETIRFDDSGFTRAMGPEDAGGRRQFWPWEAIEEFGFHFTQALFPDPWVGDYMEGLWYVRVRDEGSLMAVAFGQEHLDLAALPPALLRHMPGLDLQPLRDGLAVAKRGLHHFEGEGIWVAWRRDPHCA</sequence>
<gene>
    <name evidence="1" type="ORF">AL504_29620</name>
</gene>
<proteinExistence type="predicted"/>
<dbReference type="RefSeq" id="WP_006396158.1">
    <property type="nucleotide sequence ID" value="NZ_CP014060.2"/>
</dbReference>
<accession>A0A0X8P4N3</accession>
<organism evidence="1 2">
    <name type="scientific">Alcaligenes xylosoxydans xylosoxydans</name>
    <name type="common">Achromobacter xylosoxidans</name>
    <dbReference type="NCBI Taxonomy" id="85698"/>
    <lineage>
        <taxon>Bacteria</taxon>
        <taxon>Pseudomonadati</taxon>
        <taxon>Pseudomonadota</taxon>
        <taxon>Betaproteobacteria</taxon>
        <taxon>Burkholderiales</taxon>
        <taxon>Alcaligenaceae</taxon>
        <taxon>Achromobacter</taxon>
    </lineage>
</organism>
<protein>
    <submittedName>
        <fullName evidence="1">Uncharacterized protein</fullName>
    </submittedName>
</protein>
<reference evidence="2" key="1">
    <citation type="submission" date="2015-12" db="EMBL/GenBank/DDBJ databases">
        <title>FDA dAtabase for Regulatory Grade micrObial Sequences (FDA-ARGOS): Supporting development and validation of Infectious Disease Dx tests.</title>
        <authorList>
            <person name="Case J."/>
            <person name="Tallon L."/>
            <person name="Sadzewicz L."/>
            <person name="Sengamalay N."/>
            <person name="Ott S."/>
            <person name="Godinez A."/>
            <person name="Nagaraj S."/>
            <person name="Nadendla S."/>
            <person name="Sichtig H."/>
        </authorList>
    </citation>
    <scope>NUCLEOTIDE SEQUENCE [LARGE SCALE GENOMIC DNA]</scope>
    <source>
        <strain evidence="2">FDAARGOS_147</strain>
    </source>
</reference>
<dbReference type="Proteomes" id="UP000060602">
    <property type="component" value="Chromosome"/>
</dbReference>
<dbReference type="AlphaFoldDB" id="A0A0X8P4N3"/>
<dbReference type="EMBL" id="CP014060">
    <property type="protein sequence ID" value="AMG39793.1"/>
    <property type="molecule type" value="Genomic_DNA"/>
</dbReference>
<evidence type="ECO:0000313" key="1">
    <source>
        <dbReference type="EMBL" id="AMG39793.1"/>
    </source>
</evidence>
<evidence type="ECO:0000313" key="2">
    <source>
        <dbReference type="Proteomes" id="UP000060602"/>
    </source>
</evidence>
<name>A0A0X8P4N3_ALCXX</name>